<keyword evidence="1" id="KW-0812">Transmembrane</keyword>
<feature type="transmembrane region" description="Helical" evidence="1">
    <location>
        <begin position="319"/>
        <end position="339"/>
    </location>
</feature>
<comment type="caution">
    <text evidence="3">The sequence shown here is derived from an EMBL/GenBank/DDBJ whole genome shotgun (WGS) entry which is preliminary data.</text>
</comment>
<protein>
    <recommendedName>
        <fullName evidence="2">Glycosyltransferase 2-like domain-containing protein</fullName>
    </recommendedName>
</protein>
<dbReference type="RefSeq" id="WP_094593328.1">
    <property type="nucleotide sequence ID" value="NZ_NHPA01000068.1"/>
</dbReference>
<dbReference type="EMBL" id="NHPA01000068">
    <property type="protein sequence ID" value="OYR65982.1"/>
    <property type="molecule type" value="Genomic_DNA"/>
</dbReference>
<sequence>MNTERIALIAVTLALVVGGLATLFAPTVVAGPGGAPGQAAVTTAVADGGLGSLFGLALWGVTLLFGATALVWFVFAAVVGAGHETPPNEYGLDEIQVRIMTVDAAEVVQETVDSLPEGLDDVHVIAESPVDVTGATVHAVPEAFTCDAVRKGRAQEWARQSLDCGKAFVLYLDEDSVVESLDGLPDADIVQLREKPRLTGSNLSYLADMYRMGVQIEQRAFARLSIPLFAWGGGIAVRSEVEDETTWDRETLVEDTAFFWAAFRELDVTFALSDAVCRNEAPPSLYEILQQRRRWAAGNVRASTMLPLRYELLTRVRNYAWALSPIVTLLVVPLSLLGVTIAHSGLFFAASMGLALCTLGWFLLGVRYYGDDHRRWALAVPLAPLITVVHSMGTVAGIVNPPETFRVTTKVGSE</sequence>
<evidence type="ECO:0000256" key="1">
    <source>
        <dbReference type="SAM" id="Phobius"/>
    </source>
</evidence>
<dbReference type="InterPro" id="IPR001173">
    <property type="entry name" value="Glyco_trans_2-like"/>
</dbReference>
<accession>A0A256JC61</accession>
<name>A0A256JC61_HALEZ</name>
<feature type="transmembrane region" description="Helical" evidence="1">
    <location>
        <begin position="345"/>
        <end position="364"/>
    </location>
</feature>
<dbReference type="Pfam" id="PF13632">
    <property type="entry name" value="Glyco_trans_2_3"/>
    <property type="match status" value="1"/>
</dbReference>
<proteinExistence type="predicted"/>
<feature type="domain" description="Glycosyltransferase 2-like" evidence="2">
    <location>
        <begin position="169"/>
        <end position="363"/>
    </location>
</feature>
<evidence type="ECO:0000259" key="2">
    <source>
        <dbReference type="Pfam" id="PF13632"/>
    </source>
</evidence>
<feature type="transmembrane region" description="Helical" evidence="1">
    <location>
        <begin position="376"/>
        <end position="399"/>
    </location>
</feature>
<gene>
    <name evidence="3" type="ORF">DJ79_13505</name>
</gene>
<keyword evidence="1" id="KW-1133">Transmembrane helix</keyword>
<evidence type="ECO:0000313" key="3">
    <source>
        <dbReference type="EMBL" id="OYR65982.1"/>
    </source>
</evidence>
<feature type="transmembrane region" description="Helical" evidence="1">
    <location>
        <begin position="54"/>
        <end position="79"/>
    </location>
</feature>
<organism evidence="3 4">
    <name type="scientific">Halorubrum ezzemoulense</name>
    <name type="common">Halorubrum chaoviator</name>
    <dbReference type="NCBI Taxonomy" id="337243"/>
    <lineage>
        <taxon>Archaea</taxon>
        <taxon>Methanobacteriati</taxon>
        <taxon>Methanobacteriota</taxon>
        <taxon>Stenosarchaea group</taxon>
        <taxon>Halobacteria</taxon>
        <taxon>Halobacteriales</taxon>
        <taxon>Haloferacaceae</taxon>
        <taxon>Halorubrum</taxon>
    </lineage>
</organism>
<reference evidence="3 4" key="1">
    <citation type="journal article" date="2014" name="Front. Microbiol.">
        <title>Population and genomic analysis of the genus Halorubrum.</title>
        <authorList>
            <person name="Fullmer M.S."/>
            <person name="Soucy S.M."/>
            <person name="Swithers K.S."/>
            <person name="Makkay A.M."/>
            <person name="Wheeler R."/>
            <person name="Ventosa A."/>
            <person name="Gogarten J.P."/>
            <person name="Papke R.T."/>
        </authorList>
    </citation>
    <scope>NUCLEOTIDE SEQUENCE [LARGE SCALE GENOMIC DNA]</scope>
    <source>
        <strain evidence="3 4">Ga2p</strain>
    </source>
</reference>
<dbReference type="AlphaFoldDB" id="A0A256JC61"/>
<keyword evidence="1" id="KW-0472">Membrane</keyword>
<evidence type="ECO:0000313" key="4">
    <source>
        <dbReference type="Proteomes" id="UP000215607"/>
    </source>
</evidence>
<dbReference type="Proteomes" id="UP000215607">
    <property type="component" value="Unassembled WGS sequence"/>
</dbReference>